<evidence type="ECO:0000256" key="1">
    <source>
        <dbReference type="SAM" id="MobiDB-lite"/>
    </source>
</evidence>
<reference evidence="3" key="1">
    <citation type="submission" date="2020-10" db="EMBL/GenBank/DDBJ databases">
        <authorList>
            <person name="Kikuchi T."/>
        </authorList>
    </citation>
    <scope>NUCLEOTIDE SEQUENCE</scope>
    <source>
        <strain evidence="3">NKZ352</strain>
    </source>
</reference>
<evidence type="ECO:0000256" key="2">
    <source>
        <dbReference type="SAM" id="SignalP"/>
    </source>
</evidence>
<keyword evidence="4" id="KW-1185">Reference proteome</keyword>
<sequence>MCDGPFLIIFPAVLWLWLRLDNLCVSVCLPRRCAATSSRPTATSSLGLCLDGRDLGVPLVGNPKRTLERFSNSPASRGHFKAPVNATHDVIESIIAQTSIFLIIVRIPPLVRLNPPMTLIPRRRRCGGARPSRTLQNLTETDGDGQSNGCGSKERRERMGKGRRKDDLRLLLLSSMRRETTTLSAAAALEYLFRLVRVVT</sequence>
<gene>
    <name evidence="3" type="ORF">CAUJ_LOCUS11413</name>
</gene>
<proteinExistence type="predicted"/>
<comment type="caution">
    <text evidence="3">The sequence shown here is derived from an EMBL/GenBank/DDBJ whole genome shotgun (WGS) entry which is preliminary data.</text>
</comment>
<accession>A0A8S1HIB5</accession>
<protein>
    <recommendedName>
        <fullName evidence="5">Secreted protein</fullName>
    </recommendedName>
</protein>
<feature type="compositionally biased region" description="Polar residues" evidence="1">
    <location>
        <begin position="134"/>
        <end position="150"/>
    </location>
</feature>
<feature type="chain" id="PRO_5035929515" description="Secreted protein" evidence="2">
    <location>
        <begin position="36"/>
        <end position="200"/>
    </location>
</feature>
<evidence type="ECO:0000313" key="3">
    <source>
        <dbReference type="EMBL" id="CAD6195494.1"/>
    </source>
</evidence>
<evidence type="ECO:0000313" key="4">
    <source>
        <dbReference type="Proteomes" id="UP000835052"/>
    </source>
</evidence>
<dbReference type="AlphaFoldDB" id="A0A8S1HIB5"/>
<dbReference type="Proteomes" id="UP000835052">
    <property type="component" value="Unassembled WGS sequence"/>
</dbReference>
<feature type="region of interest" description="Disordered" evidence="1">
    <location>
        <begin position="124"/>
        <end position="162"/>
    </location>
</feature>
<organism evidence="3 4">
    <name type="scientific">Caenorhabditis auriculariae</name>
    <dbReference type="NCBI Taxonomy" id="2777116"/>
    <lineage>
        <taxon>Eukaryota</taxon>
        <taxon>Metazoa</taxon>
        <taxon>Ecdysozoa</taxon>
        <taxon>Nematoda</taxon>
        <taxon>Chromadorea</taxon>
        <taxon>Rhabditida</taxon>
        <taxon>Rhabditina</taxon>
        <taxon>Rhabditomorpha</taxon>
        <taxon>Rhabditoidea</taxon>
        <taxon>Rhabditidae</taxon>
        <taxon>Peloderinae</taxon>
        <taxon>Caenorhabditis</taxon>
    </lineage>
</organism>
<name>A0A8S1HIB5_9PELO</name>
<feature type="compositionally biased region" description="Basic and acidic residues" evidence="1">
    <location>
        <begin position="152"/>
        <end position="162"/>
    </location>
</feature>
<dbReference type="EMBL" id="CAJGYM010000056">
    <property type="protein sequence ID" value="CAD6195494.1"/>
    <property type="molecule type" value="Genomic_DNA"/>
</dbReference>
<keyword evidence="2" id="KW-0732">Signal</keyword>
<feature type="signal peptide" evidence="2">
    <location>
        <begin position="1"/>
        <end position="35"/>
    </location>
</feature>
<evidence type="ECO:0008006" key="5">
    <source>
        <dbReference type="Google" id="ProtNLM"/>
    </source>
</evidence>